<keyword evidence="3" id="KW-0472">Membrane</keyword>
<feature type="transmembrane region" description="Helical" evidence="3">
    <location>
        <begin position="302"/>
        <end position="320"/>
    </location>
</feature>
<feature type="transmembrane region" description="Helical" evidence="3">
    <location>
        <begin position="197"/>
        <end position="217"/>
    </location>
</feature>
<feature type="transmembrane region" description="Helical" evidence="3">
    <location>
        <begin position="41"/>
        <end position="66"/>
    </location>
</feature>
<gene>
    <name evidence="4" type="primary">ccmF</name>
    <name evidence="4" type="ORF">CPBP_00581</name>
</gene>
<dbReference type="PANTHER" id="PTHR43653:SF1">
    <property type="entry name" value="CYTOCHROME C-TYPE BIOGENESIS PROTEIN CCMF"/>
    <property type="match status" value="1"/>
</dbReference>
<comment type="similarity">
    <text evidence="1">Belongs to the CcmF/CycK/Ccl1/NrfE/CcsA family.</text>
</comment>
<sequence>MIIFFGHICLIIALITSLIQTLGIVPHHIARLGRPACQTTALFTLSAFVTLCIGFILHSPTLLVVLNNSSALSPWYVRLSGMWNNHISLMLVWMMMFSCFSSLYVIRSKHRNIDHLSRPVIGVQGFIQSGFLLYMVAFLSPFELAKTPGIAVAHGEFLLNLHHLLIYAAYMLISIVYALVIGILIEGKRVSLLSKEALPWLQPSWMLLAVGSVWGIVHGYVSQGKIVLQYGTVEYESLITLALMTTLLLLMRYVDRSRIIKKLILLVGIVVFFQGLFGSLIHQHVKSSSPGLMVKDLPEAKFLFLFIGIGICFSLMIYTGRVIRSLRKHKLDV</sequence>
<evidence type="ECO:0000256" key="1">
    <source>
        <dbReference type="ARBA" id="ARBA00009186"/>
    </source>
</evidence>
<dbReference type="KEGG" id="pbal:CPBP_00581"/>
<feature type="transmembrane region" description="Helical" evidence="3">
    <location>
        <begin position="126"/>
        <end position="144"/>
    </location>
</feature>
<dbReference type="RefSeq" id="WP_350332554.1">
    <property type="nucleotide sequence ID" value="NZ_CP054719.1"/>
</dbReference>
<proteinExistence type="inferred from homology"/>
<dbReference type="PRINTS" id="PR01410">
    <property type="entry name" value="CCBIOGENESIS"/>
</dbReference>
<evidence type="ECO:0000256" key="3">
    <source>
        <dbReference type="SAM" id="Phobius"/>
    </source>
</evidence>
<evidence type="ECO:0000313" key="5">
    <source>
        <dbReference type="Proteomes" id="UP000594001"/>
    </source>
</evidence>
<name>A0A7L9RTD0_9PROT</name>
<dbReference type="GO" id="GO:0017004">
    <property type="term" value="P:cytochrome complex assembly"/>
    <property type="evidence" value="ECO:0007669"/>
    <property type="project" value="UniProtKB-KW"/>
</dbReference>
<accession>A0A7L9RTD0</accession>
<feature type="transmembrane region" description="Helical" evidence="3">
    <location>
        <begin position="6"/>
        <end position="29"/>
    </location>
</feature>
<keyword evidence="5" id="KW-1185">Reference proteome</keyword>
<organism evidence="4 5">
    <name type="scientific">Candidatus Bodocaedibacter vickermanii</name>
    <dbReference type="NCBI Taxonomy" id="2741701"/>
    <lineage>
        <taxon>Bacteria</taxon>
        <taxon>Pseudomonadati</taxon>
        <taxon>Pseudomonadota</taxon>
        <taxon>Alphaproteobacteria</taxon>
        <taxon>Holosporales</taxon>
        <taxon>Candidatus Paracaedibacteraceae</taxon>
        <taxon>Candidatus Bodocaedibacter</taxon>
    </lineage>
</organism>
<dbReference type="PANTHER" id="PTHR43653">
    <property type="entry name" value="CYTOCHROME C ASSEMBLY PROTEIN-RELATED"/>
    <property type="match status" value="1"/>
</dbReference>
<dbReference type="AlphaFoldDB" id="A0A7L9RTD0"/>
<dbReference type="GO" id="GO:0016020">
    <property type="term" value="C:membrane"/>
    <property type="evidence" value="ECO:0007669"/>
    <property type="project" value="InterPro"/>
</dbReference>
<evidence type="ECO:0000313" key="4">
    <source>
        <dbReference type="EMBL" id="QOL19812.1"/>
    </source>
</evidence>
<protein>
    <submittedName>
        <fullName evidence="4">Cytochrome c-type biogenesis protein CcmF</fullName>
    </submittedName>
</protein>
<keyword evidence="3" id="KW-1133">Transmembrane helix</keyword>
<dbReference type="Proteomes" id="UP000594001">
    <property type="component" value="Chromosome"/>
</dbReference>
<feature type="transmembrane region" description="Helical" evidence="3">
    <location>
        <begin position="237"/>
        <end position="254"/>
    </location>
</feature>
<feature type="transmembrane region" description="Helical" evidence="3">
    <location>
        <begin position="164"/>
        <end position="185"/>
    </location>
</feature>
<keyword evidence="2" id="KW-0201">Cytochrome c-type biogenesis</keyword>
<evidence type="ECO:0000256" key="2">
    <source>
        <dbReference type="ARBA" id="ARBA00022748"/>
    </source>
</evidence>
<dbReference type="EMBL" id="CP054719">
    <property type="protein sequence ID" value="QOL19812.1"/>
    <property type="molecule type" value="Genomic_DNA"/>
</dbReference>
<feature type="transmembrane region" description="Helical" evidence="3">
    <location>
        <begin position="86"/>
        <end position="106"/>
    </location>
</feature>
<feature type="transmembrane region" description="Helical" evidence="3">
    <location>
        <begin position="263"/>
        <end position="282"/>
    </location>
</feature>
<reference evidence="4 5" key="1">
    <citation type="submission" date="2020-06" db="EMBL/GenBank/DDBJ databases">
        <title>The endosymbiont of the kinetoplastid Bodo saltans is a Paracaedibacter-like alpha-proteobacterium possessing a putative toxin-antitoxin system.</title>
        <authorList>
            <person name="Midha S."/>
            <person name="Rigden D.J."/>
            <person name="Siozios S."/>
            <person name="Hurst G.D.D."/>
            <person name="Jackson A.P."/>
        </authorList>
    </citation>
    <scope>NUCLEOTIDE SEQUENCE [LARGE SCALE GENOMIC DNA]</scope>
    <source>
        <strain evidence="4">Lake Konstanz</strain>
    </source>
</reference>
<dbReference type="InterPro" id="IPR003567">
    <property type="entry name" value="Cyt_c_biogenesis"/>
</dbReference>
<dbReference type="GO" id="GO:0015232">
    <property type="term" value="F:heme transmembrane transporter activity"/>
    <property type="evidence" value="ECO:0007669"/>
    <property type="project" value="InterPro"/>
</dbReference>
<keyword evidence="3" id="KW-0812">Transmembrane</keyword>